<dbReference type="PRINTS" id="PR00377">
    <property type="entry name" value="IMPHPHTASES"/>
</dbReference>
<dbReference type="FunFam" id="3.30.540.10:FF:000003">
    <property type="entry name" value="Inositol-1-monophosphatase"/>
    <property type="match status" value="1"/>
</dbReference>
<dbReference type="Pfam" id="PF00459">
    <property type="entry name" value="Inositol_P"/>
    <property type="match status" value="1"/>
</dbReference>
<dbReference type="Gene3D" id="3.30.540.10">
    <property type="entry name" value="Fructose-1,6-Bisphosphatase, subunit A, domain 1"/>
    <property type="match status" value="1"/>
</dbReference>
<keyword evidence="3 6" id="KW-0479">Metal-binding</keyword>
<evidence type="ECO:0000256" key="7">
    <source>
        <dbReference type="RuleBase" id="RU364068"/>
    </source>
</evidence>
<dbReference type="InterPro" id="IPR033942">
    <property type="entry name" value="IMPase"/>
</dbReference>
<comment type="catalytic activity">
    <reaction evidence="1 7">
        <text>a myo-inositol phosphate + H2O = myo-inositol + phosphate</text>
        <dbReference type="Rhea" id="RHEA:24056"/>
        <dbReference type="ChEBI" id="CHEBI:15377"/>
        <dbReference type="ChEBI" id="CHEBI:17268"/>
        <dbReference type="ChEBI" id="CHEBI:43474"/>
        <dbReference type="ChEBI" id="CHEBI:84139"/>
        <dbReference type="EC" id="3.1.3.25"/>
    </reaction>
</comment>
<dbReference type="PROSITE" id="PS00629">
    <property type="entry name" value="IMP_1"/>
    <property type="match status" value="1"/>
</dbReference>
<dbReference type="GO" id="GO:0046872">
    <property type="term" value="F:metal ion binding"/>
    <property type="evidence" value="ECO:0007669"/>
    <property type="project" value="UniProtKB-KW"/>
</dbReference>
<evidence type="ECO:0000256" key="2">
    <source>
        <dbReference type="ARBA" id="ARBA00001946"/>
    </source>
</evidence>
<dbReference type="SUPFAM" id="SSF56655">
    <property type="entry name" value="Carbohydrate phosphatase"/>
    <property type="match status" value="1"/>
</dbReference>
<accession>W4QCD1</accession>
<feature type="binding site" evidence="6">
    <location>
        <position position="70"/>
    </location>
    <ligand>
        <name>Mg(2+)</name>
        <dbReference type="ChEBI" id="CHEBI:18420"/>
        <label>1</label>
        <note>catalytic</note>
    </ligand>
</feature>
<evidence type="ECO:0000256" key="1">
    <source>
        <dbReference type="ARBA" id="ARBA00001033"/>
    </source>
</evidence>
<feature type="binding site" evidence="6">
    <location>
        <position position="86"/>
    </location>
    <ligand>
        <name>Mg(2+)</name>
        <dbReference type="ChEBI" id="CHEBI:18420"/>
        <label>1</label>
        <note>catalytic</note>
    </ligand>
</feature>
<proteinExistence type="inferred from homology"/>
<dbReference type="GO" id="GO:0008934">
    <property type="term" value="F:inositol monophosphate 1-phosphatase activity"/>
    <property type="evidence" value="ECO:0007669"/>
    <property type="project" value="InterPro"/>
</dbReference>
<dbReference type="PRINTS" id="PR01959">
    <property type="entry name" value="SBIMPHPHTASE"/>
</dbReference>
<dbReference type="EC" id="3.1.3.25" evidence="7"/>
<dbReference type="PANTHER" id="PTHR20854:SF4">
    <property type="entry name" value="INOSITOL-1-MONOPHOSPHATASE-RELATED"/>
    <property type="match status" value="1"/>
</dbReference>
<keyword evidence="5 6" id="KW-0460">Magnesium</keyword>
<evidence type="ECO:0000256" key="6">
    <source>
        <dbReference type="PIRSR" id="PIRSR600760-2"/>
    </source>
</evidence>
<keyword evidence="4 7" id="KW-0378">Hydrolase</keyword>
<evidence type="ECO:0000256" key="3">
    <source>
        <dbReference type="ARBA" id="ARBA00022723"/>
    </source>
</evidence>
<name>W4QCD1_9BACI</name>
<dbReference type="PANTHER" id="PTHR20854">
    <property type="entry name" value="INOSITOL MONOPHOSPHATASE"/>
    <property type="match status" value="1"/>
</dbReference>
<dbReference type="InterPro" id="IPR020583">
    <property type="entry name" value="Inositol_monoP_metal-BS"/>
</dbReference>
<reference evidence="8" key="1">
    <citation type="journal article" date="2014" name="Genome Announc.">
        <title>Draft Genome Sequences of Three Alkaliphilic Bacillus Strains, Bacillus wakoensis JCM 9140T, Bacillus akibai JCM 9157T, and Bacillus hemicellulosilyticus JCM 9152T.</title>
        <authorList>
            <person name="Yuki M."/>
            <person name="Oshima K."/>
            <person name="Suda W."/>
            <person name="Oshida Y."/>
            <person name="Kitamura K."/>
            <person name="Iida T."/>
            <person name="Hattori M."/>
            <person name="Ohkuma M."/>
        </authorList>
    </citation>
    <scope>NUCLEOTIDE SEQUENCE [LARGE SCALE GENOMIC DNA]</scope>
    <source>
        <strain evidence="8">JCM 9152</strain>
    </source>
</reference>
<dbReference type="GO" id="GO:0006020">
    <property type="term" value="P:inositol metabolic process"/>
    <property type="evidence" value="ECO:0007669"/>
    <property type="project" value="TreeGrafter"/>
</dbReference>
<keyword evidence="9" id="KW-1185">Reference proteome</keyword>
<comment type="similarity">
    <text evidence="7">Belongs to the inositol monophosphatase superfamily.</text>
</comment>
<comment type="cofactor">
    <cofactor evidence="2 6 7">
        <name>Mg(2+)</name>
        <dbReference type="ChEBI" id="CHEBI:18420"/>
    </cofactor>
</comment>
<dbReference type="CDD" id="cd01639">
    <property type="entry name" value="IMPase"/>
    <property type="match status" value="1"/>
</dbReference>
<dbReference type="AlphaFoldDB" id="W4QCD1"/>
<dbReference type="STRING" id="1236971.JCM9152_1065"/>
<feature type="binding site" evidence="6">
    <location>
        <position position="214"/>
    </location>
    <ligand>
        <name>Mg(2+)</name>
        <dbReference type="ChEBI" id="CHEBI:18420"/>
        <label>1</label>
        <note>catalytic</note>
    </ligand>
</feature>
<feature type="binding site" evidence="6">
    <location>
        <position position="88"/>
    </location>
    <ligand>
        <name>Mg(2+)</name>
        <dbReference type="ChEBI" id="CHEBI:18420"/>
        <label>1</label>
        <note>catalytic</note>
    </ligand>
</feature>
<dbReference type="InterPro" id="IPR022337">
    <property type="entry name" value="Inositol_monophosphatase_SuhB"/>
</dbReference>
<gene>
    <name evidence="8" type="ORF">JCM9152_1065</name>
</gene>
<evidence type="ECO:0000313" key="9">
    <source>
        <dbReference type="Proteomes" id="UP000018895"/>
    </source>
</evidence>
<feature type="binding site" evidence="6">
    <location>
        <position position="89"/>
    </location>
    <ligand>
        <name>Mg(2+)</name>
        <dbReference type="ChEBI" id="CHEBI:18420"/>
        <label>1</label>
        <note>catalytic</note>
    </ligand>
</feature>
<organism evidence="8 9">
    <name type="scientific">Halalkalibacter hemicellulosilyticusJCM 9152</name>
    <dbReference type="NCBI Taxonomy" id="1236971"/>
    <lineage>
        <taxon>Bacteria</taxon>
        <taxon>Bacillati</taxon>
        <taxon>Bacillota</taxon>
        <taxon>Bacilli</taxon>
        <taxon>Bacillales</taxon>
        <taxon>Bacillaceae</taxon>
        <taxon>Halalkalibacter</taxon>
    </lineage>
</organism>
<dbReference type="Proteomes" id="UP000018895">
    <property type="component" value="Unassembled WGS sequence"/>
</dbReference>
<evidence type="ECO:0000313" key="8">
    <source>
        <dbReference type="EMBL" id="GAE29690.1"/>
    </source>
</evidence>
<evidence type="ECO:0000256" key="5">
    <source>
        <dbReference type="ARBA" id="ARBA00022842"/>
    </source>
</evidence>
<sequence>MNKQWNERFEKIQEWVQIAGEEQVKRMDDELKIEQKSANIDLVTEMDVWTDEFFQENIRTFFPSDAILSEEAGASAGESGYEWVIDPIDGTTNYAHRFPMFAISVAVKYEGETVVGVVHAPKLGESYTALKGKGAYLNGKKIIVSERTQLTDSVIATGFPYDRATDPLNNVEQFNAVILQIGGIRRTGSAALDLCQVAAGRFEGYWEYKINPWDFEAGVLIVKEAGGVIVKKH</sequence>
<comment type="caution">
    <text evidence="8">The sequence shown here is derived from an EMBL/GenBank/DDBJ whole genome shotgun (WGS) entry which is preliminary data.</text>
</comment>
<dbReference type="InterPro" id="IPR000760">
    <property type="entry name" value="Inositol_monophosphatase-like"/>
</dbReference>
<evidence type="ECO:0000256" key="4">
    <source>
        <dbReference type="ARBA" id="ARBA00022801"/>
    </source>
</evidence>
<protein>
    <recommendedName>
        <fullName evidence="7">Inositol-1-monophosphatase</fullName>
        <ecNumber evidence="7">3.1.3.25</ecNumber>
    </recommendedName>
</protein>
<dbReference type="GO" id="GO:0007165">
    <property type="term" value="P:signal transduction"/>
    <property type="evidence" value="ECO:0007669"/>
    <property type="project" value="TreeGrafter"/>
</dbReference>
<dbReference type="EMBL" id="BAUU01000006">
    <property type="protein sequence ID" value="GAE29690.1"/>
    <property type="molecule type" value="Genomic_DNA"/>
</dbReference>
<dbReference type="Gene3D" id="3.40.190.80">
    <property type="match status" value="1"/>
</dbReference>